<evidence type="ECO:0000313" key="1">
    <source>
        <dbReference type="EMBL" id="MBD8085662.1"/>
    </source>
</evidence>
<comment type="caution">
    <text evidence="1">The sequence shown here is derived from an EMBL/GenBank/DDBJ whole genome shotgun (WGS) entry which is preliminary data.</text>
</comment>
<dbReference type="NCBIfam" id="TIGR01784">
    <property type="entry name" value="T_den_put_tspse"/>
    <property type="match status" value="1"/>
</dbReference>
<reference evidence="1 2" key="1">
    <citation type="submission" date="2020-06" db="EMBL/GenBank/DDBJ databases">
        <title>Limosilactobacillus sp. nov.</title>
        <authorList>
            <person name="Ksiezarek M."/>
            <person name="Goncalves Ribeiro T."/>
            <person name="Rocha J."/>
            <person name="Grosso F."/>
            <person name="Peixe L."/>
        </authorList>
    </citation>
    <scope>NUCLEOTIDE SEQUENCE [LARGE SCALE GENOMIC DNA]</scope>
    <source>
        <strain evidence="2">c9Ua_26_M</strain>
    </source>
</reference>
<keyword evidence="2" id="KW-1185">Reference proteome</keyword>
<dbReference type="EMBL" id="JABUXR010000008">
    <property type="protein sequence ID" value="MBD8085662.1"/>
    <property type="molecule type" value="Genomic_DNA"/>
</dbReference>
<gene>
    <name evidence="1" type="ORF">HUK45_05300</name>
</gene>
<dbReference type="Pfam" id="PF12784">
    <property type="entry name" value="PDDEXK_2"/>
    <property type="match status" value="1"/>
</dbReference>
<protein>
    <submittedName>
        <fullName evidence="1">Rpn family recombination-promoting nuclease/putative transposase</fullName>
    </submittedName>
</protein>
<sequence>MDYRESYLKQLEEKWEHLTITNDIMFGMVMENEQICLELIQRSLPELNIKAISRITPQKQITGPISARTVRFDVFVRDEEQRTFVVEMQVADKHNLPFRLRYYQQQIDFDILNVGDDYTKLAQYPTYIIMFCDFDYFGRGWSKYQFENRCINDPKLKLGDQRQITIFNAKASQFHGNMKLKGFLKLMGNQIDTSDQLVKQVRTEMKRIREDPIRRHGFMKYELDLMDARREGKEEAQNEAQVKAVTMLKDLGLEQEKIISELAKTYNMSHDEALKLIQKVR</sequence>
<dbReference type="RefSeq" id="WP_191911426.1">
    <property type="nucleotide sequence ID" value="NZ_CAUUNG010000001.1"/>
</dbReference>
<dbReference type="InterPro" id="IPR010106">
    <property type="entry name" value="RpnA"/>
</dbReference>
<name>A0ABR8ZK99_9LACO</name>
<dbReference type="Proteomes" id="UP000645007">
    <property type="component" value="Unassembled WGS sequence"/>
</dbReference>
<accession>A0ABR8ZK99</accession>
<evidence type="ECO:0000313" key="2">
    <source>
        <dbReference type="Proteomes" id="UP000645007"/>
    </source>
</evidence>
<proteinExistence type="predicted"/>
<organism evidence="1 2">
    <name type="scientific">Limosilactobacillus urinaemulieris</name>
    <dbReference type="NCBI Taxonomy" id="2742600"/>
    <lineage>
        <taxon>Bacteria</taxon>
        <taxon>Bacillati</taxon>
        <taxon>Bacillota</taxon>
        <taxon>Bacilli</taxon>
        <taxon>Lactobacillales</taxon>
        <taxon>Lactobacillaceae</taxon>
        <taxon>Limosilactobacillus</taxon>
    </lineage>
</organism>